<comment type="caution">
    <text evidence="5">The sequence shown here is derived from an EMBL/GenBank/DDBJ whole genome shotgun (WGS) entry which is preliminary data.</text>
</comment>
<evidence type="ECO:0000259" key="4">
    <source>
        <dbReference type="Pfam" id="PF09375"/>
    </source>
</evidence>
<reference evidence="5" key="1">
    <citation type="submission" date="2020-10" db="EMBL/GenBank/DDBJ databases">
        <authorList>
            <person name="Abbas A."/>
            <person name="Razzaq R."/>
            <person name="Waqas M."/>
            <person name="Abbas N."/>
            <person name="Nielsen T.K."/>
            <person name="Hansen L.H."/>
            <person name="Hussain S."/>
            <person name="Shahid M."/>
        </authorList>
    </citation>
    <scope>NUCLEOTIDE SEQUENCE</scope>
    <source>
        <strain evidence="5">S14</strain>
    </source>
</reference>
<dbReference type="Gene3D" id="1.20.1420.20">
    <property type="entry name" value="M75 peptidase, HXXE motif"/>
    <property type="match status" value="1"/>
</dbReference>
<keyword evidence="6" id="KW-1185">Reference proteome</keyword>
<dbReference type="InterPro" id="IPR038352">
    <property type="entry name" value="Imelysin_sf"/>
</dbReference>
<protein>
    <submittedName>
        <fullName evidence="5">Imelysin family protein</fullName>
    </submittedName>
</protein>
<dbReference type="EMBL" id="JADBEO010000067">
    <property type="protein sequence ID" value="MDR4308718.1"/>
    <property type="molecule type" value="Genomic_DNA"/>
</dbReference>
<dbReference type="InterPro" id="IPR034984">
    <property type="entry name" value="Imelysin-like_IPPA"/>
</dbReference>
<dbReference type="InterPro" id="IPR018976">
    <property type="entry name" value="Imelysin-like"/>
</dbReference>
<feature type="domain" description="Imelysin-like" evidence="4">
    <location>
        <begin position="38"/>
        <end position="326"/>
    </location>
</feature>
<sequence length="349" mass="36058">MPKRLVLAAAFVASLATGTKAAPPDPGPLAVKVIETAILPRYDTLAAATSAQAEGWRAACADGDFAAEAESLKAAFQTASDAWSAVEFVTTGPISISLRPDRIFFAPDRRNAVAKALAELTEKAKSGALSAETMRSVSVAAQGFPALERILYEPGEGDADARCRVGVAIAENLSDIASSVVTEWKSSDGPLAKLKAGQGDPVHFADPAQAAARLMTDLAGGVQRVNDLKLLPVLGADVDAARPKAAEGWRSGRSARAIRVTTDSLVQMVKVFAEAAPPDTAKTTVKDFAAAKAAAAKLPDDLGPAAADPKRRKLLERAVATLKMAQADLAKTLAPGLGIPLGFNALDGD</sequence>
<evidence type="ECO:0000256" key="3">
    <source>
        <dbReference type="SAM" id="SignalP"/>
    </source>
</evidence>
<evidence type="ECO:0000256" key="1">
    <source>
        <dbReference type="ARBA" id="ARBA00004196"/>
    </source>
</evidence>
<feature type="signal peptide" evidence="3">
    <location>
        <begin position="1"/>
        <end position="21"/>
    </location>
</feature>
<keyword evidence="2 3" id="KW-0732">Signal</keyword>
<name>A0ABU1DKS9_9HYPH</name>
<dbReference type="RefSeq" id="WP_309394703.1">
    <property type="nucleotide sequence ID" value="NZ_JADBEO010000067.1"/>
</dbReference>
<organism evidence="5 6">
    <name type="scientific">Chelatococcus sambhunathii</name>
    <dbReference type="NCBI Taxonomy" id="363953"/>
    <lineage>
        <taxon>Bacteria</taxon>
        <taxon>Pseudomonadati</taxon>
        <taxon>Pseudomonadota</taxon>
        <taxon>Alphaproteobacteria</taxon>
        <taxon>Hyphomicrobiales</taxon>
        <taxon>Chelatococcaceae</taxon>
        <taxon>Chelatococcus</taxon>
    </lineage>
</organism>
<feature type="chain" id="PRO_5045881761" evidence="3">
    <location>
        <begin position="22"/>
        <end position="349"/>
    </location>
</feature>
<dbReference type="Proteomes" id="UP001181622">
    <property type="component" value="Unassembled WGS sequence"/>
</dbReference>
<accession>A0ABU1DKS9</accession>
<comment type="subcellular location">
    <subcellularLocation>
        <location evidence="1">Cell envelope</location>
    </subcellularLocation>
</comment>
<dbReference type="Pfam" id="PF09375">
    <property type="entry name" value="Peptidase_M75"/>
    <property type="match status" value="1"/>
</dbReference>
<evidence type="ECO:0000313" key="6">
    <source>
        <dbReference type="Proteomes" id="UP001181622"/>
    </source>
</evidence>
<evidence type="ECO:0000256" key="2">
    <source>
        <dbReference type="ARBA" id="ARBA00022729"/>
    </source>
</evidence>
<evidence type="ECO:0000313" key="5">
    <source>
        <dbReference type="EMBL" id="MDR4308718.1"/>
    </source>
</evidence>
<proteinExistence type="predicted"/>
<gene>
    <name evidence="5" type="ORF">IHQ68_19025</name>
</gene>
<dbReference type="CDD" id="cd14659">
    <property type="entry name" value="Imelysin-like_IPPA"/>
    <property type="match status" value="1"/>
</dbReference>